<evidence type="ECO:0000256" key="2">
    <source>
        <dbReference type="SAM" id="MobiDB-lite"/>
    </source>
</evidence>
<dbReference type="RefSeq" id="XP_025344756.1">
    <property type="nucleotide sequence ID" value="XM_025487740.1"/>
</dbReference>
<keyword evidence="4" id="KW-1185">Reference proteome</keyword>
<gene>
    <name evidence="3" type="ORF">CXQ85_004110</name>
</gene>
<sequence>MTLEEPIEQVAEILEEFLSSAEIDDQFLEKPYNFGPPSDVSKLAPALQNIKLEALSEPDTELYKVLEVQAAEFVTLSGLTKVVDKLISEIQGSEEQVEQGQLPEEHVLTICKLSLLLEWQVQSIRDETYPSSKSDFFTLLQLISESLFGISTSHISCFWDFLESRIQLFKDYVFDKNVTSHRIALLGLCNGLADKYYIRNSSGKLDSYAKDTFNDEFQARVRMFLANMLSFEDSTGLNKYFAISNRENKEPALTRTKSSDDDLLQDVLTFYRLSRNPFAYFKTPRQLHSIADSLDKLAGYLLEQEAKYARKHPGRDIFTVQPPQSEAQIAEVTEKSKRIVFFPENYWLSSFDAKRDEKVKLDDQATMLKQLDSSAFRRLLIIHIYLVSSFFVDLSASNKAQLIKSIGTNVKHVSDATTPESSMKFFTKIKREIARQSRSWDTQLSFLLSNLSQSEEHWWSWLLYGKDKDGNPVLTDRNLDKEELTSTQEKLNSAVGFKTRKYFNTYATPQLSRKMKTQTGLHLLERHDDESTNYEDLIAELTTKIEEAREAEDADREKELLEERTVLLWKRLKEARSNQWLQLGDLLNAEDLEVSKKKEEEPEEKKEEQEQVEKKEEDETMEKEETEPETVAKPEENEENGPTESKKRARSPEEEEEDDTYKKQKTDPDA</sequence>
<dbReference type="EMBL" id="PKFO01000011">
    <property type="protein sequence ID" value="PVH23816.1"/>
    <property type="molecule type" value="Genomic_DNA"/>
</dbReference>
<dbReference type="VEuPathDB" id="FungiDB:CXQ85_004110"/>
<proteinExistence type="predicted"/>
<feature type="region of interest" description="Disordered" evidence="2">
    <location>
        <begin position="594"/>
        <end position="670"/>
    </location>
</feature>
<feature type="coiled-coil region" evidence="1">
    <location>
        <begin position="524"/>
        <end position="564"/>
    </location>
</feature>
<feature type="compositionally biased region" description="Basic and acidic residues" evidence="2">
    <location>
        <begin position="660"/>
        <end position="670"/>
    </location>
</feature>
<evidence type="ECO:0000313" key="3">
    <source>
        <dbReference type="EMBL" id="PVH23816.1"/>
    </source>
</evidence>
<reference evidence="3 4" key="1">
    <citation type="submission" date="2017-12" db="EMBL/GenBank/DDBJ databases">
        <title>Genome Sequence of a Multidrug-Resistant Candida haemulonii Isolate from a Patient with Chronic Leg Ulcers in Israel.</title>
        <authorList>
            <person name="Chow N.A."/>
            <person name="Gade L."/>
            <person name="Batra D."/>
            <person name="Rowe L.A."/>
            <person name="Ben-Ami R."/>
            <person name="Loparev V.N."/>
            <person name="Litvintseva A.P."/>
        </authorList>
    </citation>
    <scope>NUCLEOTIDE SEQUENCE [LARGE SCALE GENOMIC DNA]</scope>
    <source>
        <strain evidence="3 4">B11899</strain>
    </source>
</reference>
<comment type="caution">
    <text evidence="3">The sequence shown here is derived from an EMBL/GenBank/DDBJ whole genome shotgun (WGS) entry which is preliminary data.</text>
</comment>
<evidence type="ECO:0008006" key="5">
    <source>
        <dbReference type="Google" id="ProtNLM"/>
    </source>
</evidence>
<name>A0A2V1B1N3_9ASCO</name>
<evidence type="ECO:0000256" key="1">
    <source>
        <dbReference type="SAM" id="Coils"/>
    </source>
</evidence>
<evidence type="ECO:0000313" key="4">
    <source>
        <dbReference type="Proteomes" id="UP000244309"/>
    </source>
</evidence>
<organism evidence="3 4">
    <name type="scientific">Candidozyma haemuli</name>
    <dbReference type="NCBI Taxonomy" id="45357"/>
    <lineage>
        <taxon>Eukaryota</taxon>
        <taxon>Fungi</taxon>
        <taxon>Dikarya</taxon>
        <taxon>Ascomycota</taxon>
        <taxon>Saccharomycotina</taxon>
        <taxon>Pichiomycetes</taxon>
        <taxon>Metschnikowiaceae</taxon>
        <taxon>Candidozyma</taxon>
    </lineage>
</organism>
<dbReference type="OrthoDB" id="4082726at2759"/>
<dbReference type="Pfam" id="PF11957">
    <property type="entry name" value="efThoc1"/>
    <property type="match status" value="1"/>
</dbReference>
<feature type="compositionally biased region" description="Acidic residues" evidence="2">
    <location>
        <begin position="618"/>
        <end position="628"/>
    </location>
</feature>
<dbReference type="Proteomes" id="UP000244309">
    <property type="component" value="Unassembled WGS sequence"/>
</dbReference>
<dbReference type="AlphaFoldDB" id="A0A2V1B1N3"/>
<dbReference type="GeneID" id="37009440"/>
<accession>A0A2V1B1N3</accession>
<keyword evidence="1" id="KW-0175">Coiled coil</keyword>
<dbReference type="STRING" id="45357.A0A2V1B1N3"/>
<protein>
    <recommendedName>
        <fullName evidence="5">THO complex subunit 1</fullName>
    </recommendedName>
</protein>
<dbReference type="InterPro" id="IPR021861">
    <property type="entry name" value="THO_THOC1"/>
</dbReference>
<feature type="compositionally biased region" description="Basic and acidic residues" evidence="2">
    <location>
        <begin position="594"/>
        <end position="617"/>
    </location>
</feature>